<dbReference type="Pfam" id="PF00704">
    <property type="entry name" value="Glyco_hydro_18"/>
    <property type="match status" value="1"/>
</dbReference>
<accession>A0A2D3UXJ2</accession>
<evidence type="ECO:0000256" key="2">
    <source>
        <dbReference type="ARBA" id="ARBA00008682"/>
    </source>
</evidence>
<gene>
    <name evidence="12" type="ORF">RCC_06005</name>
</gene>
<dbReference type="InterPro" id="IPR017853">
    <property type="entry name" value="GH"/>
</dbReference>
<comment type="similarity">
    <text evidence="2">Belongs to the glycosyl hydrolase 18 family. Chitinase class V subfamily.</text>
</comment>
<dbReference type="SMART" id="SM00636">
    <property type="entry name" value="Glyco_18"/>
    <property type="match status" value="1"/>
</dbReference>
<keyword evidence="5" id="KW-0146">Chitin degradation</keyword>
<keyword evidence="4 9" id="KW-0378">Hydrolase</keyword>
<dbReference type="PANTHER" id="PTHR11177:SF317">
    <property type="entry name" value="CHITINASE 12-RELATED"/>
    <property type="match status" value="1"/>
</dbReference>
<dbReference type="SUPFAM" id="SSF51445">
    <property type="entry name" value="(Trans)glycosidases"/>
    <property type="match status" value="1"/>
</dbReference>
<dbReference type="Gene3D" id="3.20.20.80">
    <property type="entry name" value="Glycosidases"/>
    <property type="match status" value="1"/>
</dbReference>
<dbReference type="AlphaFoldDB" id="A0A2D3UXJ2"/>
<keyword evidence="6" id="KW-0119">Carbohydrate metabolism</keyword>
<dbReference type="InterPro" id="IPR001223">
    <property type="entry name" value="Glyco_hydro18_cat"/>
</dbReference>
<dbReference type="GO" id="GO:0000272">
    <property type="term" value="P:polysaccharide catabolic process"/>
    <property type="evidence" value="ECO:0007669"/>
    <property type="project" value="UniProtKB-KW"/>
</dbReference>
<evidence type="ECO:0000256" key="6">
    <source>
        <dbReference type="ARBA" id="ARBA00023277"/>
    </source>
</evidence>
<feature type="chain" id="PRO_5013541551" description="chitinase" evidence="10">
    <location>
        <begin position="21"/>
        <end position="472"/>
    </location>
</feature>
<dbReference type="CDD" id="cd06548">
    <property type="entry name" value="GH18_chitinase"/>
    <property type="match status" value="1"/>
</dbReference>
<evidence type="ECO:0000256" key="7">
    <source>
        <dbReference type="ARBA" id="ARBA00023295"/>
    </source>
</evidence>
<comment type="catalytic activity">
    <reaction evidence="1">
        <text>Random endo-hydrolysis of N-acetyl-beta-D-glucosaminide (1-&gt;4)-beta-linkages in chitin and chitodextrins.</text>
        <dbReference type="EC" id="3.2.1.14"/>
    </reaction>
</comment>
<dbReference type="EMBL" id="FJUY01000008">
    <property type="protein sequence ID" value="CZT20148.1"/>
    <property type="molecule type" value="Genomic_DNA"/>
</dbReference>
<reference evidence="12 13" key="1">
    <citation type="submission" date="2016-03" db="EMBL/GenBank/DDBJ databases">
        <authorList>
            <person name="Ploux O."/>
        </authorList>
    </citation>
    <scope>NUCLEOTIDE SEQUENCE [LARGE SCALE GENOMIC DNA]</scope>
    <source>
        <strain evidence="12 13">URUG2</strain>
    </source>
</reference>
<evidence type="ECO:0000259" key="11">
    <source>
        <dbReference type="PROSITE" id="PS51910"/>
    </source>
</evidence>
<dbReference type="OrthoDB" id="76388at2759"/>
<protein>
    <recommendedName>
        <fullName evidence="3">chitinase</fullName>
        <ecNumber evidence="3">3.2.1.14</ecNumber>
    </recommendedName>
</protein>
<feature type="signal peptide" evidence="10">
    <location>
        <begin position="1"/>
        <end position="20"/>
    </location>
</feature>
<evidence type="ECO:0000256" key="8">
    <source>
        <dbReference type="ARBA" id="ARBA00023326"/>
    </source>
</evidence>
<evidence type="ECO:0000313" key="13">
    <source>
        <dbReference type="Proteomes" id="UP000225277"/>
    </source>
</evidence>
<dbReference type="InterPro" id="IPR050314">
    <property type="entry name" value="Glycosyl_Hydrlase_18"/>
</dbReference>
<dbReference type="PROSITE" id="PS51910">
    <property type="entry name" value="GH18_2"/>
    <property type="match status" value="1"/>
</dbReference>
<evidence type="ECO:0000256" key="3">
    <source>
        <dbReference type="ARBA" id="ARBA00012729"/>
    </source>
</evidence>
<dbReference type="RefSeq" id="XP_023627037.1">
    <property type="nucleotide sequence ID" value="XM_023771269.1"/>
</dbReference>
<evidence type="ECO:0000256" key="9">
    <source>
        <dbReference type="RuleBase" id="RU000489"/>
    </source>
</evidence>
<dbReference type="GO" id="GO:0006032">
    <property type="term" value="P:chitin catabolic process"/>
    <property type="evidence" value="ECO:0007669"/>
    <property type="project" value="UniProtKB-KW"/>
</dbReference>
<dbReference type="GeneID" id="35601151"/>
<sequence>MWSSSLLTSLLLSTTTLVSAINAPAHQAHLNLHHNKREAYVPPPVIQSPLHKGYKAVAYYVNWAIYARNHPPQEIPSQSLTHILYAFGGINNKTGEAYLTDPYADIEKTWPGDVPSNSTSLSKNGTQVKDMDMFGNLKQLYLHKKKNRGLKTLLSIGGWGLRTYFAPALESEEGRRRFAVSSVGLLKDLGFDGLDIDWEYPSSPKESQDLVETCRLIRQELDSYALTLTSTPSYSYSYSPQPPPHFLLTLSVPAGPINYKHFNIPALSPYIDFINLMGYDYQGAAFSNFSGHAQNVYKSTLNPRSTDFNTEDPVEYYLGEGGLQPERLVLGMPLYGRSFANTTGPGEVFGNTTDGSWEAGIWDYKALPLNNSQIYHDNDLIASWSYNNQTKYMVSYDTPEIAIAKTKYLVKKGLGGAMWWETSGDFPITDERSLIRTVRGELETCGGLEGSLNVLEFPGSKYRNLREGMPGQ</sequence>
<evidence type="ECO:0000256" key="1">
    <source>
        <dbReference type="ARBA" id="ARBA00000822"/>
    </source>
</evidence>
<dbReference type="PROSITE" id="PS01095">
    <property type="entry name" value="GH18_1"/>
    <property type="match status" value="1"/>
</dbReference>
<evidence type="ECO:0000256" key="4">
    <source>
        <dbReference type="ARBA" id="ARBA00022801"/>
    </source>
</evidence>
<dbReference type="GO" id="GO:0005576">
    <property type="term" value="C:extracellular region"/>
    <property type="evidence" value="ECO:0007669"/>
    <property type="project" value="TreeGrafter"/>
</dbReference>
<dbReference type="InterPro" id="IPR001579">
    <property type="entry name" value="Glyco_hydro_18_chit_AS"/>
</dbReference>
<dbReference type="Gene3D" id="3.10.50.10">
    <property type="match status" value="1"/>
</dbReference>
<dbReference type="SUPFAM" id="SSF54556">
    <property type="entry name" value="Chitinase insertion domain"/>
    <property type="match status" value="1"/>
</dbReference>
<dbReference type="FunFam" id="3.10.50.10:FF:000005">
    <property type="entry name" value="Endochitinase B1"/>
    <property type="match status" value="1"/>
</dbReference>
<evidence type="ECO:0000256" key="5">
    <source>
        <dbReference type="ARBA" id="ARBA00023024"/>
    </source>
</evidence>
<dbReference type="PANTHER" id="PTHR11177">
    <property type="entry name" value="CHITINASE"/>
    <property type="match status" value="1"/>
</dbReference>
<proteinExistence type="inferred from homology"/>
<keyword evidence="8" id="KW-0624">Polysaccharide degradation</keyword>
<dbReference type="Proteomes" id="UP000225277">
    <property type="component" value="Unassembled WGS sequence"/>
</dbReference>
<organism evidence="12 13">
    <name type="scientific">Ramularia collo-cygni</name>
    <dbReference type="NCBI Taxonomy" id="112498"/>
    <lineage>
        <taxon>Eukaryota</taxon>
        <taxon>Fungi</taxon>
        <taxon>Dikarya</taxon>
        <taxon>Ascomycota</taxon>
        <taxon>Pezizomycotina</taxon>
        <taxon>Dothideomycetes</taxon>
        <taxon>Dothideomycetidae</taxon>
        <taxon>Mycosphaerellales</taxon>
        <taxon>Mycosphaerellaceae</taxon>
        <taxon>Ramularia</taxon>
    </lineage>
</organism>
<dbReference type="InterPro" id="IPR029070">
    <property type="entry name" value="Chitinase_insertion_sf"/>
</dbReference>
<name>A0A2D3UXJ2_9PEZI</name>
<feature type="domain" description="GH18" evidence="11">
    <location>
        <begin position="54"/>
        <end position="445"/>
    </location>
</feature>
<keyword evidence="13" id="KW-1185">Reference proteome</keyword>
<evidence type="ECO:0000313" key="12">
    <source>
        <dbReference type="EMBL" id="CZT20148.1"/>
    </source>
</evidence>
<dbReference type="STRING" id="112498.A0A2D3UXJ2"/>
<dbReference type="GO" id="GO:0008061">
    <property type="term" value="F:chitin binding"/>
    <property type="evidence" value="ECO:0007669"/>
    <property type="project" value="InterPro"/>
</dbReference>
<keyword evidence="10" id="KW-0732">Signal</keyword>
<dbReference type="GO" id="GO:0008843">
    <property type="term" value="F:endochitinase activity"/>
    <property type="evidence" value="ECO:0007669"/>
    <property type="project" value="UniProtKB-EC"/>
</dbReference>
<dbReference type="InterPro" id="IPR011583">
    <property type="entry name" value="Chitinase_II/V-like_cat"/>
</dbReference>
<evidence type="ECO:0000256" key="10">
    <source>
        <dbReference type="SAM" id="SignalP"/>
    </source>
</evidence>
<keyword evidence="7 9" id="KW-0326">Glycosidase</keyword>
<dbReference type="EC" id="3.2.1.14" evidence="3"/>